<organism evidence="3 4">
    <name type="scientific">Aliigemmobacter aestuarii</name>
    <dbReference type="NCBI Taxonomy" id="1445661"/>
    <lineage>
        <taxon>Bacteria</taxon>
        <taxon>Pseudomonadati</taxon>
        <taxon>Pseudomonadota</taxon>
        <taxon>Alphaproteobacteria</taxon>
        <taxon>Rhodobacterales</taxon>
        <taxon>Paracoccaceae</taxon>
        <taxon>Aliigemmobacter</taxon>
    </lineage>
</organism>
<dbReference type="AlphaFoldDB" id="A0A4S3MLS5"/>
<accession>A0A4S3MLS5</accession>
<name>A0A4S3MLS5_9RHOB</name>
<dbReference type="OrthoDB" id="7873474at2"/>
<keyword evidence="4" id="KW-1185">Reference proteome</keyword>
<dbReference type="InterPro" id="IPR010992">
    <property type="entry name" value="IHF-like_DNA-bd_dom_sf"/>
</dbReference>
<dbReference type="EMBL" id="SSND01000003">
    <property type="protein sequence ID" value="THD83184.1"/>
    <property type="molecule type" value="Genomic_DNA"/>
</dbReference>
<evidence type="ECO:0000313" key="3">
    <source>
        <dbReference type="EMBL" id="THD83184.1"/>
    </source>
</evidence>
<dbReference type="Proteomes" id="UP000309450">
    <property type="component" value="Unassembled WGS sequence"/>
</dbReference>
<comment type="caution">
    <text evidence="3">The sequence shown here is derived from an EMBL/GenBank/DDBJ whole genome shotgun (WGS) entry which is preliminary data.</text>
</comment>
<dbReference type="SUPFAM" id="SSF47729">
    <property type="entry name" value="IHF-like DNA-binding proteins"/>
    <property type="match status" value="1"/>
</dbReference>
<evidence type="ECO:0000256" key="2">
    <source>
        <dbReference type="ARBA" id="ARBA00023125"/>
    </source>
</evidence>
<gene>
    <name evidence="3" type="ORF">E7811_12415</name>
</gene>
<dbReference type="InterPro" id="IPR000119">
    <property type="entry name" value="Hist_DNA-bd"/>
</dbReference>
<dbReference type="GO" id="GO:0003677">
    <property type="term" value="F:DNA binding"/>
    <property type="evidence" value="ECO:0007669"/>
    <property type="project" value="UniProtKB-KW"/>
</dbReference>
<sequence>MADTAATASEKAGTVKVALKLRPLVDRVITATGAKKKGVKEIVEATLAEIGAALSRGEELNLPPLGKARVNRQNERNGGEVLIVKLNRPGVKTAGEKPAKEGLAEGGEEG</sequence>
<dbReference type="Pfam" id="PF00216">
    <property type="entry name" value="Bac_DNA_binding"/>
    <property type="match status" value="1"/>
</dbReference>
<comment type="similarity">
    <text evidence="1">Belongs to the bacterial histone-like protein family.</text>
</comment>
<proteinExistence type="inferred from homology"/>
<protein>
    <submittedName>
        <fullName evidence="3">DNA-binding protein</fullName>
    </submittedName>
</protein>
<keyword evidence="2 3" id="KW-0238">DNA-binding</keyword>
<dbReference type="GO" id="GO:0030527">
    <property type="term" value="F:structural constituent of chromatin"/>
    <property type="evidence" value="ECO:0007669"/>
    <property type="project" value="InterPro"/>
</dbReference>
<reference evidence="3 4" key="1">
    <citation type="submission" date="2019-04" db="EMBL/GenBank/DDBJ databases">
        <title>Draft genome sequence of Gemmobacter aestuarii sp. nov.</title>
        <authorList>
            <person name="Hameed A."/>
            <person name="Lin S.-Y."/>
            <person name="Shahina M."/>
            <person name="Lai W.-A."/>
            <person name="Young C.-C."/>
        </authorList>
    </citation>
    <scope>NUCLEOTIDE SEQUENCE [LARGE SCALE GENOMIC DNA]</scope>
    <source>
        <strain evidence="3 4">CC-PW-75</strain>
    </source>
</reference>
<dbReference type="Gene3D" id="4.10.520.10">
    <property type="entry name" value="IHF-like DNA-binding proteins"/>
    <property type="match status" value="1"/>
</dbReference>
<evidence type="ECO:0000256" key="1">
    <source>
        <dbReference type="ARBA" id="ARBA00010529"/>
    </source>
</evidence>
<evidence type="ECO:0000313" key="4">
    <source>
        <dbReference type="Proteomes" id="UP000309450"/>
    </source>
</evidence>